<keyword evidence="4" id="KW-0378">Hydrolase</keyword>
<keyword evidence="6" id="KW-0482">Metalloprotease</keyword>
<evidence type="ECO:0000256" key="2">
    <source>
        <dbReference type="ARBA" id="ARBA00022670"/>
    </source>
</evidence>
<dbReference type="OrthoDB" id="9784246at2"/>
<dbReference type="PANTHER" id="PTHR15910:SF1">
    <property type="entry name" value="ARCHAEMETZINCIN-2"/>
    <property type="match status" value="1"/>
</dbReference>
<dbReference type="EMBL" id="FUWZ01000002">
    <property type="protein sequence ID" value="SJZ96931.1"/>
    <property type="molecule type" value="Genomic_DNA"/>
</dbReference>
<dbReference type="InterPro" id="IPR012962">
    <property type="entry name" value="Pept_M54_archaemetzincn"/>
</dbReference>
<dbReference type="Proteomes" id="UP000190367">
    <property type="component" value="Unassembled WGS sequence"/>
</dbReference>
<name>A0A1T4Q097_9BACT</name>
<keyword evidence="2" id="KW-0645">Protease</keyword>
<evidence type="ECO:0000256" key="5">
    <source>
        <dbReference type="ARBA" id="ARBA00022833"/>
    </source>
</evidence>
<gene>
    <name evidence="8" type="ORF">SAMN04488128_10290</name>
</gene>
<keyword evidence="7" id="KW-0732">Signal</keyword>
<keyword evidence="9" id="KW-1185">Reference proteome</keyword>
<feature type="signal peptide" evidence="7">
    <location>
        <begin position="1"/>
        <end position="36"/>
    </location>
</feature>
<organism evidence="8 9">
    <name type="scientific">Chitinophaga eiseniae</name>
    <dbReference type="NCBI Taxonomy" id="634771"/>
    <lineage>
        <taxon>Bacteria</taxon>
        <taxon>Pseudomonadati</taxon>
        <taxon>Bacteroidota</taxon>
        <taxon>Chitinophagia</taxon>
        <taxon>Chitinophagales</taxon>
        <taxon>Chitinophagaceae</taxon>
        <taxon>Chitinophaga</taxon>
    </lineage>
</organism>
<dbReference type="GO" id="GO:0046872">
    <property type="term" value="F:metal ion binding"/>
    <property type="evidence" value="ECO:0007669"/>
    <property type="project" value="UniProtKB-KW"/>
</dbReference>
<dbReference type="GO" id="GO:0006508">
    <property type="term" value="P:proteolysis"/>
    <property type="evidence" value="ECO:0007669"/>
    <property type="project" value="UniProtKB-KW"/>
</dbReference>
<evidence type="ECO:0000313" key="8">
    <source>
        <dbReference type="EMBL" id="SJZ96931.1"/>
    </source>
</evidence>
<dbReference type="CDD" id="cd11375">
    <property type="entry name" value="Peptidase_M54"/>
    <property type="match status" value="1"/>
</dbReference>
<dbReference type="Gene3D" id="3.40.390.10">
    <property type="entry name" value="Collagenase (Catalytic Domain)"/>
    <property type="match status" value="1"/>
</dbReference>
<dbReference type="SUPFAM" id="SSF55486">
    <property type="entry name" value="Metalloproteases ('zincins'), catalytic domain"/>
    <property type="match status" value="1"/>
</dbReference>
<accession>A0A1T4Q097</accession>
<keyword evidence="3" id="KW-0479">Metal-binding</keyword>
<evidence type="ECO:0000313" key="9">
    <source>
        <dbReference type="Proteomes" id="UP000190367"/>
    </source>
</evidence>
<dbReference type="RefSeq" id="WP_159455971.1">
    <property type="nucleotide sequence ID" value="NZ_FUWZ01000002.1"/>
</dbReference>
<evidence type="ECO:0000256" key="7">
    <source>
        <dbReference type="SAM" id="SignalP"/>
    </source>
</evidence>
<dbReference type="InterPro" id="IPR024079">
    <property type="entry name" value="MetalloPept_cat_dom_sf"/>
</dbReference>
<dbReference type="PANTHER" id="PTHR15910">
    <property type="entry name" value="ARCHAEMETZINCIN"/>
    <property type="match status" value="1"/>
</dbReference>
<evidence type="ECO:0000256" key="1">
    <source>
        <dbReference type="ARBA" id="ARBA00001947"/>
    </source>
</evidence>
<evidence type="ECO:0000256" key="3">
    <source>
        <dbReference type="ARBA" id="ARBA00022723"/>
    </source>
</evidence>
<feature type="chain" id="PRO_5012549557" evidence="7">
    <location>
        <begin position="37"/>
        <end position="311"/>
    </location>
</feature>
<reference evidence="9" key="1">
    <citation type="submission" date="2017-02" db="EMBL/GenBank/DDBJ databases">
        <authorList>
            <person name="Varghese N."/>
            <person name="Submissions S."/>
        </authorList>
    </citation>
    <scope>NUCLEOTIDE SEQUENCE [LARGE SCALE GENOMIC DNA]</scope>
    <source>
        <strain evidence="9">DSM 22224</strain>
    </source>
</reference>
<dbReference type="Pfam" id="PF07998">
    <property type="entry name" value="Peptidase_M54"/>
    <property type="match status" value="1"/>
</dbReference>
<dbReference type="AlphaFoldDB" id="A0A1T4Q097"/>
<evidence type="ECO:0000256" key="4">
    <source>
        <dbReference type="ARBA" id="ARBA00022801"/>
    </source>
</evidence>
<proteinExistence type="predicted"/>
<dbReference type="GO" id="GO:0008237">
    <property type="term" value="F:metallopeptidase activity"/>
    <property type="evidence" value="ECO:0007669"/>
    <property type="project" value="UniProtKB-KW"/>
</dbReference>
<dbReference type="STRING" id="634771.SAMN04488128_10290"/>
<evidence type="ECO:0000256" key="6">
    <source>
        <dbReference type="ARBA" id="ARBA00023049"/>
    </source>
</evidence>
<comment type="cofactor">
    <cofactor evidence="1">
        <name>Zn(2+)</name>
        <dbReference type="ChEBI" id="CHEBI:29105"/>
    </cofactor>
</comment>
<protein>
    <submittedName>
        <fullName evidence="8">Archaemetzincin</fullName>
    </submittedName>
</protein>
<keyword evidence="5" id="KW-0862">Zinc</keyword>
<sequence>MSVFNILFPHPWLKPRTILRLMTVTLLLLSCKSRQADPVIAAQCHYFDGVAGNDIALGPPQEGDWRFTHHEKEQTYEAYKAARPAKPSATRSVIYLLPVGDFTPLQEKILEATREYTAIFFQQQTVLLPARADAGFPPNTFRQQEDGHTQLLAPYILDSLLKGDIPPDGLALMAITARDLFPKSDWNYVFGLASYADRVGVTSIYRFQNGTPDSASYIPCLMRLNKIASHEIGHMFSLHHCLHVRCVMNGTNNLRETDSAPARLCSDCQKKLYRSLRYDNQKRLQQLTDYCRQQGLQPDYRLLKKDLDAIQ</sequence>